<organism evidence="2 3">
    <name type="scientific">Roridomyces roridus</name>
    <dbReference type="NCBI Taxonomy" id="1738132"/>
    <lineage>
        <taxon>Eukaryota</taxon>
        <taxon>Fungi</taxon>
        <taxon>Dikarya</taxon>
        <taxon>Basidiomycota</taxon>
        <taxon>Agaricomycotina</taxon>
        <taxon>Agaricomycetes</taxon>
        <taxon>Agaricomycetidae</taxon>
        <taxon>Agaricales</taxon>
        <taxon>Marasmiineae</taxon>
        <taxon>Mycenaceae</taxon>
        <taxon>Roridomyces</taxon>
    </lineage>
</organism>
<name>A0AAD7BND0_9AGAR</name>
<comment type="caution">
    <text evidence="2">The sequence shown here is derived from an EMBL/GenBank/DDBJ whole genome shotgun (WGS) entry which is preliminary data.</text>
</comment>
<dbReference type="AlphaFoldDB" id="A0AAD7BND0"/>
<dbReference type="Proteomes" id="UP001221142">
    <property type="component" value="Unassembled WGS sequence"/>
</dbReference>
<keyword evidence="3" id="KW-1185">Reference proteome</keyword>
<reference evidence="2" key="1">
    <citation type="submission" date="2023-03" db="EMBL/GenBank/DDBJ databases">
        <title>Massive genome expansion in bonnet fungi (Mycena s.s.) driven by repeated elements and novel gene families across ecological guilds.</title>
        <authorList>
            <consortium name="Lawrence Berkeley National Laboratory"/>
            <person name="Harder C.B."/>
            <person name="Miyauchi S."/>
            <person name="Viragh M."/>
            <person name="Kuo A."/>
            <person name="Thoen E."/>
            <person name="Andreopoulos B."/>
            <person name="Lu D."/>
            <person name="Skrede I."/>
            <person name="Drula E."/>
            <person name="Henrissat B."/>
            <person name="Morin E."/>
            <person name="Kohler A."/>
            <person name="Barry K."/>
            <person name="LaButti K."/>
            <person name="Morin E."/>
            <person name="Salamov A."/>
            <person name="Lipzen A."/>
            <person name="Mereny Z."/>
            <person name="Hegedus B."/>
            <person name="Baldrian P."/>
            <person name="Stursova M."/>
            <person name="Weitz H."/>
            <person name="Taylor A."/>
            <person name="Grigoriev I.V."/>
            <person name="Nagy L.G."/>
            <person name="Martin F."/>
            <person name="Kauserud H."/>
        </authorList>
    </citation>
    <scope>NUCLEOTIDE SEQUENCE</scope>
    <source>
        <strain evidence="2">9284</strain>
    </source>
</reference>
<evidence type="ECO:0000313" key="3">
    <source>
        <dbReference type="Proteomes" id="UP001221142"/>
    </source>
</evidence>
<evidence type="ECO:0000313" key="2">
    <source>
        <dbReference type="EMBL" id="KAJ7625925.1"/>
    </source>
</evidence>
<protein>
    <submittedName>
        <fullName evidence="2">Uncharacterized protein</fullName>
    </submittedName>
</protein>
<feature type="region of interest" description="Disordered" evidence="1">
    <location>
        <begin position="78"/>
        <end position="199"/>
    </location>
</feature>
<sequence>MSASFFARLFFCCHARPRRAASAAESAQVIPNETSRLLDPPTSPSTQVVDRKTLTDRLGSIVRAKEGKMVSVSARAPFTLESTSDEPDHDDASSSTLNDSVSTHSDSNTTANLLRTPTTRHPRVLTMTPARRFDQFQFRSGHPWDGISERSTRSTSDSGSSSQRRASRSRRVENANVPGIEEEEIESAPEPPPPSPIVVPRAHAVDDIAFSWSDV</sequence>
<proteinExistence type="predicted"/>
<evidence type="ECO:0000256" key="1">
    <source>
        <dbReference type="SAM" id="MobiDB-lite"/>
    </source>
</evidence>
<dbReference type="EMBL" id="JARKIF010000012">
    <property type="protein sequence ID" value="KAJ7625925.1"/>
    <property type="molecule type" value="Genomic_DNA"/>
</dbReference>
<gene>
    <name evidence="2" type="ORF">FB45DRAFT_922645</name>
</gene>
<feature type="compositionally biased region" description="Low complexity" evidence="1">
    <location>
        <begin position="153"/>
        <end position="164"/>
    </location>
</feature>
<feature type="compositionally biased region" description="Polar residues" evidence="1">
    <location>
        <begin position="93"/>
        <end position="117"/>
    </location>
</feature>
<accession>A0AAD7BND0</accession>